<dbReference type="Proteomes" id="UP000621859">
    <property type="component" value="Unassembled WGS sequence"/>
</dbReference>
<name>A0ABQ2PP02_9NEIS</name>
<keyword evidence="3" id="KW-1185">Reference proteome</keyword>
<feature type="signal peptide" evidence="1">
    <location>
        <begin position="1"/>
        <end position="29"/>
    </location>
</feature>
<reference evidence="3" key="1">
    <citation type="journal article" date="2019" name="Int. J. Syst. Evol. Microbiol.">
        <title>The Global Catalogue of Microorganisms (GCM) 10K type strain sequencing project: providing services to taxonomists for standard genome sequencing and annotation.</title>
        <authorList>
            <consortium name="The Broad Institute Genomics Platform"/>
            <consortium name="The Broad Institute Genome Sequencing Center for Infectious Disease"/>
            <person name="Wu L."/>
            <person name="Ma J."/>
        </authorList>
    </citation>
    <scope>NUCLEOTIDE SEQUENCE [LARGE SCALE GENOMIC DNA]</scope>
    <source>
        <strain evidence="3">CGMCC 1.8860</strain>
    </source>
</reference>
<comment type="caution">
    <text evidence="2">The sequence shown here is derived from an EMBL/GenBank/DDBJ whole genome shotgun (WGS) entry which is preliminary data.</text>
</comment>
<evidence type="ECO:0000313" key="2">
    <source>
        <dbReference type="EMBL" id="GGP26752.1"/>
    </source>
</evidence>
<dbReference type="PROSITE" id="PS51257">
    <property type="entry name" value="PROKAR_LIPOPROTEIN"/>
    <property type="match status" value="1"/>
</dbReference>
<accession>A0ABQ2PP02</accession>
<proteinExistence type="predicted"/>
<keyword evidence="1" id="KW-0732">Signal</keyword>
<protein>
    <submittedName>
        <fullName evidence="2">Uncharacterized protein</fullName>
    </submittedName>
</protein>
<organism evidence="2 3">
    <name type="scientific">Silvimonas amylolytica</name>
    <dbReference type="NCBI Taxonomy" id="449663"/>
    <lineage>
        <taxon>Bacteria</taxon>
        <taxon>Pseudomonadati</taxon>
        <taxon>Pseudomonadota</taxon>
        <taxon>Betaproteobacteria</taxon>
        <taxon>Neisseriales</taxon>
        <taxon>Chitinibacteraceae</taxon>
        <taxon>Silvimonas</taxon>
    </lineage>
</organism>
<evidence type="ECO:0000256" key="1">
    <source>
        <dbReference type="SAM" id="SignalP"/>
    </source>
</evidence>
<dbReference type="EMBL" id="BMLY01000004">
    <property type="protein sequence ID" value="GGP26752.1"/>
    <property type="molecule type" value="Genomic_DNA"/>
</dbReference>
<dbReference type="RefSeq" id="WP_188694337.1">
    <property type="nucleotide sequence ID" value="NZ_BMLY01000004.1"/>
</dbReference>
<gene>
    <name evidence="2" type="ORF">GCM10010971_25710</name>
</gene>
<sequence length="462" mass="49365">MSAVIFKSCPDLFRGLTCLVSALLLTACAGGDSTSTASATAAPTPTPAPTNNLPAAFSTQHATQTCLWKGPLSRENPNGNFAYPDTGASYWSATVTIPAGSRLFVNGQYPYARYISFVSYDGNAQPVNVLGDHDIQPASGNTNPFIAGNPRYGTARDYQVEIVAGSAPATPAANTLYTGTTGPTVTFWYRVYVPDQGADMTGATGLPTVSVLHADGSTVTEDAACAELNPAASLSTPNLLPQATYSMLRDQANAPDSFPAQEPGVWHFPFNRTWNLQCLFFYSCSGTPAYQLNWYGNPDNAYVESMISRDYGNVAILRGKLPVTPSTFLNNTVATEGQLRYWSICMNEFYTQKVTDCMYDAQVPVDANGNYVIAISRAADRPANATSACGFGWIQWSEVGDGNGHPNDGLLIMRNMLPDPAFANAIQNVHIPGQEQSVIGNYLPTVTYGTTQSFTALGCKAS</sequence>
<feature type="chain" id="PRO_5045559286" evidence="1">
    <location>
        <begin position="30"/>
        <end position="462"/>
    </location>
</feature>
<evidence type="ECO:0000313" key="3">
    <source>
        <dbReference type="Proteomes" id="UP000621859"/>
    </source>
</evidence>